<keyword evidence="2" id="KW-1185">Reference proteome</keyword>
<gene>
    <name evidence="1" type="ORF">FBZ95_10525</name>
</gene>
<dbReference type="EMBL" id="VITW01000005">
    <property type="protein sequence ID" value="TWB73775.1"/>
    <property type="molecule type" value="Genomic_DNA"/>
</dbReference>
<dbReference type="AlphaFoldDB" id="A0A560JRP1"/>
<proteinExistence type="predicted"/>
<comment type="caution">
    <text evidence="1">The sequence shown here is derived from an EMBL/GenBank/DDBJ whole genome shotgun (WGS) entry which is preliminary data.</text>
</comment>
<sequence>MTLIAAAGNAKCTVIAADTRISWNGALRDDQTVKVSHYKFFDGELIGAFTGLAYWNDFNSKRWWLGRLKDVAQPWVSTREALSFLTEELTPEFARNAALQDLPFAQKRLSIIFGGLIDGLPFSALISNFEDDNGEFDDVRPKFVLTKAEAVNATGAWFGIFGARNYVSNDDKQELFRLADIQAPTAAIKGKCHSIVLKASNDPRTRATVGPNILTATLEGGVVLSWHSNEKEGDKIVGVDPFSSLAPMLIHDPVIIGTRIARPRSKRRGKGGKHSP</sequence>
<organism evidence="1 2">
    <name type="scientific">Bradyrhizobium sacchari</name>
    <dbReference type="NCBI Taxonomy" id="1399419"/>
    <lineage>
        <taxon>Bacteria</taxon>
        <taxon>Pseudomonadati</taxon>
        <taxon>Pseudomonadota</taxon>
        <taxon>Alphaproteobacteria</taxon>
        <taxon>Hyphomicrobiales</taxon>
        <taxon>Nitrobacteraceae</taxon>
        <taxon>Bradyrhizobium</taxon>
    </lineage>
</organism>
<evidence type="ECO:0000313" key="1">
    <source>
        <dbReference type="EMBL" id="TWB73775.1"/>
    </source>
</evidence>
<evidence type="ECO:0000313" key="2">
    <source>
        <dbReference type="Proteomes" id="UP000315914"/>
    </source>
</evidence>
<dbReference type="RefSeq" id="WP_080135480.1">
    <property type="nucleotide sequence ID" value="NZ_LWIG01000008.1"/>
</dbReference>
<protein>
    <submittedName>
        <fullName evidence="1">Uncharacterized protein</fullName>
    </submittedName>
</protein>
<accession>A0A560JRP1</accession>
<name>A0A560JRP1_9BRAD</name>
<reference evidence="1 2" key="1">
    <citation type="submission" date="2019-06" db="EMBL/GenBank/DDBJ databases">
        <title>Genomic Encyclopedia of Type Strains, Phase IV (KMG-V): Genome sequencing to study the core and pangenomes of soil and plant-associated prokaryotes.</title>
        <authorList>
            <person name="Whitman W."/>
        </authorList>
    </citation>
    <scope>NUCLEOTIDE SEQUENCE [LARGE SCALE GENOMIC DNA]</scope>
    <source>
        <strain evidence="1 2">BR 10556</strain>
    </source>
</reference>
<dbReference type="Proteomes" id="UP000315914">
    <property type="component" value="Unassembled WGS sequence"/>
</dbReference>